<accession>H8ZC49</accession>
<dbReference type="InterPro" id="IPR036390">
    <property type="entry name" value="WH_DNA-bd_sf"/>
</dbReference>
<dbReference type="Pfam" id="PF10602">
    <property type="entry name" value="RPN7"/>
    <property type="match status" value="1"/>
</dbReference>
<dbReference type="OrthoDB" id="1452at2759"/>
<feature type="domain" description="PCI" evidence="1">
    <location>
        <begin position="161"/>
        <end position="329"/>
    </location>
</feature>
<protein>
    <recommendedName>
        <fullName evidence="1">PCI domain-containing protein</fullName>
    </recommendedName>
</protein>
<organism evidence="2">
    <name type="scientific">Nematocida ausubeli (strain ATCC PRA-371 / ERTm2)</name>
    <name type="common">Nematode killer fungus</name>
    <dbReference type="NCBI Taxonomy" id="1913371"/>
    <lineage>
        <taxon>Eukaryota</taxon>
        <taxon>Fungi</taxon>
        <taxon>Fungi incertae sedis</taxon>
        <taxon>Microsporidia</taxon>
        <taxon>Nematocida</taxon>
    </lineage>
</organism>
<dbReference type="SMART" id="SM00088">
    <property type="entry name" value="PINT"/>
    <property type="match status" value="1"/>
</dbReference>
<dbReference type="PROSITE" id="PS50250">
    <property type="entry name" value="PCI"/>
    <property type="match status" value="1"/>
</dbReference>
<accession>A0A086IZN3</accession>
<proteinExistence type="predicted"/>
<dbReference type="InterPro" id="IPR045135">
    <property type="entry name" value="Rpn7_N"/>
</dbReference>
<evidence type="ECO:0000313" key="3">
    <source>
        <dbReference type="EMBL" id="KFG25351.1"/>
    </source>
</evidence>
<name>H8ZC49_NEMA1</name>
<dbReference type="InterPro" id="IPR000717">
    <property type="entry name" value="PCI_dom"/>
</dbReference>
<dbReference type="PANTHER" id="PTHR14145:SF1">
    <property type="entry name" value="26S PROTEASOME NON-ATPASE REGULATORY SUBUNIT 6"/>
    <property type="match status" value="1"/>
</dbReference>
<dbReference type="Proteomes" id="UP000005622">
    <property type="component" value="Unassembled WGS sequence"/>
</dbReference>
<dbReference type="EMBL" id="AKIJ01000005">
    <property type="protein sequence ID" value="KFG25351.1"/>
    <property type="molecule type" value="Genomic_DNA"/>
</dbReference>
<reference evidence="3" key="2">
    <citation type="submission" date="2012-10" db="EMBL/GenBank/DDBJ databases">
        <authorList>
            <consortium name="The Broad Institute Genome Sequencing Platform"/>
            <consortium name="The Broad Institute Genome Sequencing Center for Infectious Disease"/>
            <person name="Cuomo C."/>
            <person name="Troemel E."/>
            <person name="Walker B."/>
            <person name="Young S.K."/>
            <person name="Zeng Q."/>
            <person name="Gargeya S."/>
            <person name="Fitzgerald M."/>
            <person name="Haas B."/>
            <person name="Abouelleil A."/>
            <person name="Alvarado L."/>
            <person name="Arachchi H.M."/>
            <person name="Berlin A.M."/>
            <person name="Chapman S.B."/>
            <person name="Goldberg J."/>
            <person name="Griggs A."/>
            <person name="Gujja S."/>
            <person name="Hansen M."/>
            <person name="Howarth C."/>
            <person name="Imamovic A."/>
            <person name="Larimer J."/>
            <person name="McCowan C."/>
            <person name="Murphy C."/>
            <person name="Neiman D."/>
            <person name="Pearson M."/>
            <person name="Priest M."/>
            <person name="Roberts A."/>
            <person name="Saif S."/>
            <person name="Shea T."/>
            <person name="Sisk P."/>
            <person name="Sykes S."/>
            <person name="Wortman J."/>
            <person name="Nusbaum C."/>
            <person name="Birren B."/>
        </authorList>
    </citation>
    <scope>NUCLEOTIDE SEQUENCE</scope>
    <source>
        <strain evidence="3">ERTm6</strain>
    </source>
</reference>
<dbReference type="HOGENOM" id="CLU_031814_1_1_1"/>
<dbReference type="GO" id="GO:0043161">
    <property type="term" value="P:proteasome-mediated ubiquitin-dependent protein catabolic process"/>
    <property type="evidence" value="ECO:0007669"/>
    <property type="project" value="TreeGrafter"/>
</dbReference>
<evidence type="ECO:0000313" key="4">
    <source>
        <dbReference type="Proteomes" id="UP000054524"/>
    </source>
</evidence>
<sequence>MDYTFKKPTLDVYNILFKVENKKEDSSVLAEYLEKENMTGLLREYTKRGLFPGREVQPEEDVDMNGLSEEDLLKLSVKYSSEVEYELFVKAARRLMEYNKSLMVKFDICTAKVRMLILLGWKEELDKKMEEIESLIELGIDWARKNKFKVYKSLYHILRSDFEIAAGLLIDALSTFEGEELMSYSELVQYCLFCGLMTLPRQSIRTKLVESSEVCEAANKIPSGLDLLLSLDKCDYPVLFRSICLFAEELKSNAYLYDKIDYFVYRMKVRSYNQLFKSYKAISIRQMSAIFGVSEEYMIRDVEAMILREDLLCRINHQLMMVYKTPAGNSDKIGEQAEEILHTIQKMIASE</sequence>
<dbReference type="Proteomes" id="UP000054524">
    <property type="component" value="Unassembled WGS sequence"/>
</dbReference>
<dbReference type="AlphaFoldDB" id="H8ZC49"/>
<dbReference type="InterPro" id="IPR019585">
    <property type="entry name" value="Rpn7/CSN1"/>
</dbReference>
<reference evidence="2" key="1">
    <citation type="submission" date="2011-03" db="EMBL/GenBank/DDBJ databases">
        <title>The Genome Sequence of Nematocida sp1 strain ERTm2.</title>
        <authorList>
            <consortium name="The Broad Institute Genome Sequencing Platform"/>
            <consortium name="The Broad Institute Genome Sequencing Center for Infectious Disease"/>
            <person name="Cuomo C."/>
            <person name="Troemel E."/>
            <person name="Young S.K."/>
            <person name="Zeng Q."/>
            <person name="Gargeya S."/>
            <person name="Fitzgerald M."/>
            <person name="Haas B."/>
            <person name="Abouelleil A."/>
            <person name="Alvarado L."/>
            <person name="Arachchi H.M."/>
            <person name="Berlin A."/>
            <person name="Brown A."/>
            <person name="Chapman S.B."/>
            <person name="Chen Z."/>
            <person name="Dunbar C."/>
            <person name="Freedman E."/>
            <person name="Gearin G."/>
            <person name="Gellesch M."/>
            <person name="Goldberg J."/>
            <person name="Griggs A."/>
            <person name="Gujja S."/>
            <person name="Heilman E.R."/>
            <person name="Heiman D."/>
            <person name="Howarth C."/>
            <person name="Larson L."/>
            <person name="Lui A."/>
            <person name="MacDonald P.J.P."/>
            <person name="Mehta T."/>
            <person name="Montmayeur A."/>
            <person name="Murphy C."/>
            <person name="Neiman D."/>
            <person name="Pearson M."/>
            <person name="Priest M."/>
            <person name="Roberts A."/>
            <person name="Saif S."/>
            <person name="Shea T."/>
            <person name="Shenoy N."/>
            <person name="Sisk P."/>
            <person name="Stolte C."/>
            <person name="Sykes S."/>
            <person name="White J."/>
            <person name="Yandava C."/>
            <person name="Wortman J."/>
            <person name="Nusbaum C."/>
            <person name="Birren B."/>
        </authorList>
    </citation>
    <scope>NUCLEOTIDE SEQUENCE</scope>
    <source>
        <strain evidence="2">ERTm2</strain>
    </source>
</reference>
<reference evidence="3 4" key="3">
    <citation type="journal article" date="2014" name="Genome Announc.">
        <title>Genome Sequence of the Microsporidian Species Nematocida sp1 Strain ERTm6 (ATCC PRA-372).</title>
        <authorList>
            <person name="Bakowski M.A."/>
            <person name="Priest M."/>
            <person name="Young S."/>
            <person name="Cuomo C.A."/>
            <person name="Troemel E.R."/>
        </authorList>
    </citation>
    <scope>NUCLEOTIDE SEQUENCE [LARGE SCALE GENOMIC DNA]</scope>
    <source>
        <strain evidence="3 4">ERTm6</strain>
    </source>
</reference>
<dbReference type="Pfam" id="PF01399">
    <property type="entry name" value="PCI"/>
    <property type="match status" value="1"/>
</dbReference>
<evidence type="ECO:0000259" key="1">
    <source>
        <dbReference type="PROSITE" id="PS50250"/>
    </source>
</evidence>
<dbReference type="EMBL" id="JH604635">
    <property type="protein sequence ID" value="EHY65685.1"/>
    <property type="molecule type" value="Genomic_DNA"/>
</dbReference>
<dbReference type="SUPFAM" id="SSF46785">
    <property type="entry name" value="Winged helix' DNA-binding domain"/>
    <property type="match status" value="1"/>
</dbReference>
<dbReference type="PANTHER" id="PTHR14145">
    <property type="entry name" value="26S PROTESOME SUBUNIT 6"/>
    <property type="match status" value="1"/>
</dbReference>
<evidence type="ECO:0000313" key="2">
    <source>
        <dbReference type="EMBL" id="EHY65685.1"/>
    </source>
</evidence>
<keyword evidence="4" id="KW-1185">Reference proteome</keyword>
<dbReference type="Gene3D" id="1.25.40.570">
    <property type="match status" value="1"/>
</dbReference>
<dbReference type="STRING" id="944018.H8ZC49"/>
<gene>
    <name evidence="2" type="ORF">NERG_01292</name>
    <name evidence="3" type="ORF">NESG_02123</name>
</gene>